<gene>
    <name evidence="2" type="ORF">CAMP_LOCUS19121</name>
</gene>
<accession>A0A9P1J1K6</accession>
<feature type="compositionally biased region" description="Low complexity" evidence="1">
    <location>
        <begin position="133"/>
        <end position="146"/>
    </location>
</feature>
<feature type="compositionally biased region" description="Polar residues" evidence="1">
    <location>
        <begin position="50"/>
        <end position="64"/>
    </location>
</feature>
<feature type="region of interest" description="Disordered" evidence="1">
    <location>
        <begin position="1"/>
        <end position="65"/>
    </location>
</feature>
<evidence type="ECO:0000313" key="3">
    <source>
        <dbReference type="Proteomes" id="UP001152747"/>
    </source>
</evidence>
<proteinExistence type="predicted"/>
<comment type="caution">
    <text evidence="2">The sequence shown here is derived from an EMBL/GenBank/DDBJ whole genome shotgun (WGS) entry which is preliminary data.</text>
</comment>
<name>A0A9P1J1K6_9PELO</name>
<reference evidence="2" key="1">
    <citation type="submission" date="2022-11" db="EMBL/GenBank/DDBJ databases">
        <authorList>
            <person name="Kikuchi T."/>
        </authorList>
    </citation>
    <scope>NUCLEOTIDE SEQUENCE</scope>
    <source>
        <strain evidence="2">PS1010</strain>
    </source>
</reference>
<keyword evidence="3" id="KW-1185">Reference proteome</keyword>
<feature type="compositionally biased region" description="Basic and acidic residues" evidence="1">
    <location>
        <begin position="1"/>
        <end position="31"/>
    </location>
</feature>
<evidence type="ECO:0000256" key="1">
    <source>
        <dbReference type="SAM" id="MobiDB-lite"/>
    </source>
</evidence>
<dbReference type="EMBL" id="CANHGI010000006">
    <property type="protein sequence ID" value="CAI5456484.1"/>
    <property type="molecule type" value="Genomic_DNA"/>
</dbReference>
<evidence type="ECO:0000313" key="2">
    <source>
        <dbReference type="EMBL" id="CAI5456484.1"/>
    </source>
</evidence>
<feature type="region of interest" description="Disordered" evidence="1">
    <location>
        <begin position="133"/>
        <end position="164"/>
    </location>
</feature>
<dbReference type="Proteomes" id="UP001152747">
    <property type="component" value="Unassembled WGS sequence"/>
</dbReference>
<protein>
    <submittedName>
        <fullName evidence="2">Uncharacterized protein</fullName>
    </submittedName>
</protein>
<organism evidence="2 3">
    <name type="scientific">Caenorhabditis angaria</name>
    <dbReference type="NCBI Taxonomy" id="860376"/>
    <lineage>
        <taxon>Eukaryota</taxon>
        <taxon>Metazoa</taxon>
        <taxon>Ecdysozoa</taxon>
        <taxon>Nematoda</taxon>
        <taxon>Chromadorea</taxon>
        <taxon>Rhabditida</taxon>
        <taxon>Rhabditina</taxon>
        <taxon>Rhabditomorpha</taxon>
        <taxon>Rhabditoidea</taxon>
        <taxon>Rhabditidae</taxon>
        <taxon>Peloderinae</taxon>
        <taxon>Caenorhabditis</taxon>
    </lineage>
</organism>
<dbReference type="AlphaFoldDB" id="A0A9P1J1K6"/>
<feature type="compositionally biased region" description="Basic residues" evidence="1">
    <location>
        <begin position="150"/>
        <end position="164"/>
    </location>
</feature>
<sequence length="200" mass="22360">MTNGKDDKRLTRAERAKLMEKKRTGDVEAPKKTGQWLWTPPPRQVRRNAVTPQSTAGNQNFQRYTSDDGEYDEVANPPDDVVVEVIPNAPAAPIVQADPVLAPVDPLPVVEVVAEPVAEAPPQVVVRDVDAVSSADESAGDAVAADLAQRRRRRRRARRNRRRYVHPRPPVVYADPHLHEVLIDDYLLMREDPTQNGETD</sequence>